<protein>
    <submittedName>
        <fullName evidence="1">Uncharacterized protein</fullName>
    </submittedName>
</protein>
<name>A0A8X7R783_BRACI</name>
<dbReference type="Proteomes" id="UP000886595">
    <property type="component" value="Unassembled WGS sequence"/>
</dbReference>
<reference evidence="1 2" key="1">
    <citation type="submission" date="2020-02" db="EMBL/GenBank/DDBJ databases">
        <authorList>
            <person name="Ma Q."/>
            <person name="Huang Y."/>
            <person name="Song X."/>
            <person name="Pei D."/>
        </authorList>
    </citation>
    <scope>NUCLEOTIDE SEQUENCE [LARGE SCALE GENOMIC DNA]</scope>
    <source>
        <strain evidence="1">Sxm20200214</strain>
        <tissue evidence="1">Leaf</tissue>
    </source>
</reference>
<proteinExistence type="predicted"/>
<sequence>MGARFRNAGGVVWSTSHSLPVGGAFGVDSAQLRHRSTLVVSGRDHQGSGGVMVNLWRKAVVTPVTSYMEDSVSPPRRHHTTM</sequence>
<comment type="caution">
    <text evidence="1">The sequence shown here is derived from an EMBL/GenBank/DDBJ whole genome shotgun (WGS) entry which is preliminary data.</text>
</comment>
<accession>A0A8X7R783</accession>
<dbReference type="AlphaFoldDB" id="A0A8X7R783"/>
<gene>
    <name evidence="1" type="ORF">Bca52824_054356</name>
</gene>
<dbReference type="EMBL" id="JAAMPC010000011">
    <property type="protein sequence ID" value="KAG2283136.1"/>
    <property type="molecule type" value="Genomic_DNA"/>
</dbReference>
<keyword evidence="2" id="KW-1185">Reference proteome</keyword>
<organism evidence="1 2">
    <name type="scientific">Brassica carinata</name>
    <name type="common">Ethiopian mustard</name>
    <name type="synonym">Abyssinian cabbage</name>
    <dbReference type="NCBI Taxonomy" id="52824"/>
    <lineage>
        <taxon>Eukaryota</taxon>
        <taxon>Viridiplantae</taxon>
        <taxon>Streptophyta</taxon>
        <taxon>Embryophyta</taxon>
        <taxon>Tracheophyta</taxon>
        <taxon>Spermatophyta</taxon>
        <taxon>Magnoliopsida</taxon>
        <taxon>eudicotyledons</taxon>
        <taxon>Gunneridae</taxon>
        <taxon>Pentapetalae</taxon>
        <taxon>rosids</taxon>
        <taxon>malvids</taxon>
        <taxon>Brassicales</taxon>
        <taxon>Brassicaceae</taxon>
        <taxon>Brassiceae</taxon>
        <taxon>Brassica</taxon>
    </lineage>
</organism>
<evidence type="ECO:0000313" key="1">
    <source>
        <dbReference type="EMBL" id="KAG2283136.1"/>
    </source>
</evidence>
<evidence type="ECO:0000313" key="2">
    <source>
        <dbReference type="Proteomes" id="UP000886595"/>
    </source>
</evidence>